<protein>
    <submittedName>
        <fullName evidence="2">Uncharacterized protein</fullName>
    </submittedName>
</protein>
<evidence type="ECO:0000313" key="3">
    <source>
        <dbReference type="Proteomes" id="UP000007350"/>
    </source>
</evidence>
<feature type="compositionally biased region" description="Basic and acidic residues" evidence="1">
    <location>
        <begin position="158"/>
        <end position="180"/>
    </location>
</feature>
<dbReference type="Proteomes" id="UP000007350">
    <property type="component" value="Unassembled WGS sequence"/>
</dbReference>
<evidence type="ECO:0000313" key="2">
    <source>
        <dbReference type="EMBL" id="EKF26694.1"/>
    </source>
</evidence>
<keyword evidence="3" id="KW-1185">Reference proteome</keyword>
<proteinExistence type="predicted"/>
<reference evidence="2 3" key="1">
    <citation type="journal article" date="2012" name="BMC Genomics">
        <title>Comparative genomic analysis of human infective Trypanosoma cruzi lineages with the bat-restricted subspecies T. cruzi marinkellei.</title>
        <authorList>
            <person name="Franzen O."/>
            <person name="Talavera-Lopez C."/>
            <person name="Ochaya S."/>
            <person name="Butler C.E."/>
            <person name="Messenger L.A."/>
            <person name="Lewis M.D."/>
            <person name="Llewellyn M.S."/>
            <person name="Marinkelle C.J."/>
            <person name="Tyler K.M."/>
            <person name="Miles M.A."/>
            <person name="Andersson B."/>
        </authorList>
    </citation>
    <scope>NUCLEOTIDE SEQUENCE [LARGE SCALE GENOMIC DNA]</scope>
    <source>
        <strain evidence="2 3">B7</strain>
    </source>
</reference>
<dbReference type="OrthoDB" id="10486838at2759"/>
<sequence>MDRLASLLSGMAPGQIEQAVQLLQRYTAAGEANRQKVKGEEAPFSSSPNSDAKTDDAGGVGRELGHPSPVTVERDGLNASAGGLDAVSSVIALALEQTIRGGPAATAASGDGGNCDDDDDDDDISLVALAQKRQREAGKKSPTAAPTKKKKAQNVTTEGKESENTTVLEDHERKSHKTDDSGTPSRKGKAAGSPSSQQKQQTTAIAARGLASFGLSAPSRRRQ</sequence>
<evidence type="ECO:0000256" key="1">
    <source>
        <dbReference type="SAM" id="MobiDB-lite"/>
    </source>
</evidence>
<feature type="region of interest" description="Disordered" evidence="1">
    <location>
        <begin position="31"/>
        <end position="77"/>
    </location>
</feature>
<feature type="compositionally biased region" description="Polar residues" evidence="1">
    <location>
        <begin position="193"/>
        <end position="204"/>
    </location>
</feature>
<dbReference type="AlphaFoldDB" id="K2MLZ8"/>
<accession>K2MLZ8</accession>
<feature type="region of interest" description="Disordered" evidence="1">
    <location>
        <begin position="103"/>
        <end position="223"/>
    </location>
</feature>
<comment type="caution">
    <text evidence="2">The sequence shown here is derived from an EMBL/GenBank/DDBJ whole genome shotgun (WGS) entry which is preliminary data.</text>
</comment>
<dbReference type="EMBL" id="AHKC01020144">
    <property type="protein sequence ID" value="EKF26694.1"/>
    <property type="molecule type" value="Genomic_DNA"/>
</dbReference>
<feature type="compositionally biased region" description="Acidic residues" evidence="1">
    <location>
        <begin position="114"/>
        <end position="124"/>
    </location>
</feature>
<name>K2MLZ8_TRYCR</name>
<organism evidence="2 3">
    <name type="scientific">Trypanosoma cruzi marinkellei</name>
    <dbReference type="NCBI Taxonomy" id="85056"/>
    <lineage>
        <taxon>Eukaryota</taxon>
        <taxon>Discoba</taxon>
        <taxon>Euglenozoa</taxon>
        <taxon>Kinetoplastea</taxon>
        <taxon>Metakinetoplastina</taxon>
        <taxon>Trypanosomatida</taxon>
        <taxon>Trypanosomatidae</taxon>
        <taxon>Trypanosoma</taxon>
        <taxon>Schizotrypanum</taxon>
    </lineage>
</organism>
<gene>
    <name evidence="2" type="ORF">MOQ_009606</name>
</gene>